<gene>
    <name evidence="1" type="ORF">BS1321_01700</name>
</gene>
<dbReference type="EMBL" id="CP017704">
    <property type="protein sequence ID" value="ASS92803.1"/>
    <property type="molecule type" value="Genomic_DNA"/>
</dbReference>
<dbReference type="AlphaFoldDB" id="A0A223EC67"/>
<evidence type="ECO:0000313" key="1">
    <source>
        <dbReference type="EMBL" id="ASS92803.1"/>
    </source>
</evidence>
<accession>A0A223EC67</accession>
<organism evidence="1 2">
    <name type="scientific">Peribacillus simplex NBRC 15720 = DSM 1321</name>
    <dbReference type="NCBI Taxonomy" id="1349754"/>
    <lineage>
        <taxon>Bacteria</taxon>
        <taxon>Bacillati</taxon>
        <taxon>Bacillota</taxon>
        <taxon>Bacilli</taxon>
        <taxon>Bacillales</taxon>
        <taxon>Bacillaceae</taxon>
        <taxon>Peribacillus</taxon>
    </lineage>
</organism>
<proteinExistence type="predicted"/>
<reference evidence="1 2" key="1">
    <citation type="submission" date="2016-10" db="EMBL/GenBank/DDBJ databases">
        <title>The whole genome sequencing and assembly of Bacillus simplex DSM 1321 strain.</title>
        <authorList>
            <person name="Park M.-K."/>
            <person name="Lee Y.-J."/>
            <person name="Yi H."/>
            <person name="Bahn Y.-S."/>
            <person name="Kim J.F."/>
            <person name="Lee D.-W."/>
        </authorList>
    </citation>
    <scope>NUCLEOTIDE SEQUENCE [LARGE SCALE GENOMIC DNA]</scope>
    <source>
        <strain evidence="1 2">DSM 1321</strain>
    </source>
</reference>
<evidence type="ECO:0000313" key="2">
    <source>
        <dbReference type="Proteomes" id="UP000214618"/>
    </source>
</evidence>
<dbReference type="Proteomes" id="UP000214618">
    <property type="component" value="Chromosome"/>
</dbReference>
<name>A0A223EC67_9BACI</name>
<protein>
    <submittedName>
        <fullName evidence="1">Uncharacterized protein</fullName>
    </submittedName>
</protein>
<sequence length="61" mass="7191">MFVKFELTNLSKTVKINNKKKNMMGLKCTIEVFFINIEEKEKGPPLLMLKYDFSSFHSIFV</sequence>